<dbReference type="eggNOG" id="COG4104">
    <property type="taxonomic scope" value="Bacteria"/>
</dbReference>
<reference evidence="2 3" key="1">
    <citation type="journal article" date="2013" name="Genome Announc.">
        <title>Draft genome sequence of the moderately halophilic gammaproteobacterium Halomonas anticariensis FP35.</title>
        <authorList>
            <person name="Tahrioui A."/>
            <person name="Quesada E."/>
            <person name="Llamas I."/>
        </authorList>
    </citation>
    <scope>NUCLEOTIDE SEQUENCE [LARGE SCALE GENOMIC DNA]</scope>
    <source>
        <strain evidence="3">DSM 16096 / CECT 5854 / LMG 22089 / FP35</strain>
    </source>
</reference>
<organism evidence="2 3">
    <name type="scientific">Litchfieldella anticariensis (strain DSM 16096 / CECT 5854 / CIP 108499 / LMG 22089 / FP35)</name>
    <name type="common">Halomonas anticariensis</name>
    <dbReference type="NCBI Taxonomy" id="1121939"/>
    <lineage>
        <taxon>Bacteria</taxon>
        <taxon>Pseudomonadati</taxon>
        <taxon>Pseudomonadota</taxon>
        <taxon>Gammaproteobacteria</taxon>
        <taxon>Oceanospirillales</taxon>
        <taxon>Halomonadaceae</taxon>
        <taxon>Litchfieldella</taxon>
    </lineage>
</organism>
<dbReference type="Pfam" id="PF15607">
    <property type="entry name" value="Ntox44"/>
    <property type="match status" value="1"/>
</dbReference>
<dbReference type="OrthoDB" id="9204728at2"/>
<dbReference type="AlphaFoldDB" id="S2KPF8"/>
<gene>
    <name evidence="2" type="ORF">L861_15055</name>
</gene>
<keyword evidence="3" id="KW-1185">Reference proteome</keyword>
<name>S2KPF8_LITA3</name>
<dbReference type="EMBL" id="ASTJ01000025">
    <property type="protein sequence ID" value="EPC02353.1"/>
    <property type="molecule type" value="Genomic_DNA"/>
</dbReference>
<dbReference type="PATRIC" id="fig|1121939.11.peg.2251"/>
<dbReference type="InterPro" id="IPR028946">
    <property type="entry name" value="Ntox44"/>
</dbReference>
<proteinExistence type="predicted"/>
<dbReference type="STRING" id="1121939.L861_15055"/>
<comment type="caution">
    <text evidence="2">The sequence shown here is derived from an EMBL/GenBank/DDBJ whole genome shotgun (WGS) entry which is preliminary data.</text>
</comment>
<dbReference type="Proteomes" id="UP000014463">
    <property type="component" value="Unassembled WGS sequence"/>
</dbReference>
<evidence type="ECO:0000313" key="2">
    <source>
        <dbReference type="EMBL" id="EPC02353.1"/>
    </source>
</evidence>
<protein>
    <recommendedName>
        <fullName evidence="1">Bacterial toxin 44 domain-containing protein</fullName>
    </recommendedName>
</protein>
<sequence>MSEWRLVATTQTTPASINDPYEVTLPCRHPDQAVDIAAWMVQEIQQNAVSDAALRMKQQNAYSAERELSKWQQEGEELGFLQQIGRAVVKPGFYDIEHAQQRAAWSRWTWMVMQDHDWDHKRRIAGRFETLGKTSYRHHHKYKKYEYFYDIWSNIHYGYMGLFCGFSRDALLDGAGLEQVGTDLHRFQSPTNRASTNGEGLQRFDDTTDSLSIRIGYDLFDAYPDPQRLTAQILLDRIEAAPYPMEVGSKVLHDCQRARERRE</sequence>
<accession>S2KPF8</accession>
<feature type="domain" description="Bacterial toxin 44" evidence="1">
    <location>
        <begin position="107"/>
        <end position="221"/>
    </location>
</feature>
<evidence type="ECO:0000259" key="1">
    <source>
        <dbReference type="Pfam" id="PF15607"/>
    </source>
</evidence>
<dbReference type="RefSeq" id="WP_016416756.1">
    <property type="nucleotide sequence ID" value="NZ_AUAB01000002.1"/>
</dbReference>
<evidence type="ECO:0000313" key="3">
    <source>
        <dbReference type="Proteomes" id="UP000014463"/>
    </source>
</evidence>